<dbReference type="Gene3D" id="3.20.20.100">
    <property type="entry name" value="NADP-dependent oxidoreductase domain"/>
    <property type="match status" value="1"/>
</dbReference>
<protein>
    <recommendedName>
        <fullName evidence="1">NADP-dependent oxidoreductase domain-containing protein</fullName>
    </recommendedName>
</protein>
<dbReference type="GO" id="GO:0016491">
    <property type="term" value="F:oxidoreductase activity"/>
    <property type="evidence" value="ECO:0007669"/>
    <property type="project" value="InterPro"/>
</dbReference>
<dbReference type="InterPro" id="IPR023210">
    <property type="entry name" value="NADP_OxRdtase_dom"/>
</dbReference>
<dbReference type="Pfam" id="PF00248">
    <property type="entry name" value="Aldo_ket_red"/>
    <property type="match status" value="1"/>
</dbReference>
<dbReference type="InterPro" id="IPR050523">
    <property type="entry name" value="AKR_Detox_Biosynth"/>
</dbReference>
<dbReference type="AlphaFoldDB" id="A0A7S2QCI9"/>
<dbReference type="PANTHER" id="PTHR43364">
    <property type="entry name" value="NADH-SPECIFIC METHYLGLYOXAL REDUCTASE-RELATED"/>
    <property type="match status" value="1"/>
</dbReference>
<dbReference type="PANTHER" id="PTHR43364:SF17">
    <property type="entry name" value="ALDO KETO REDUCTASE"/>
    <property type="match status" value="1"/>
</dbReference>
<feature type="domain" description="NADP-dependent oxidoreductase" evidence="1">
    <location>
        <begin position="16"/>
        <end position="373"/>
    </location>
</feature>
<dbReference type="InterPro" id="IPR036812">
    <property type="entry name" value="NAD(P)_OxRdtase_dom_sf"/>
</dbReference>
<dbReference type="CDD" id="cd19094">
    <property type="entry name" value="AKR_Tas-like"/>
    <property type="match status" value="1"/>
</dbReference>
<name>A0A7S2QCI9_9DINO</name>
<proteinExistence type="predicted"/>
<evidence type="ECO:0000313" key="2">
    <source>
        <dbReference type="EMBL" id="CAD9638787.1"/>
    </source>
</evidence>
<gene>
    <name evidence="2" type="ORF">BRAN1462_LOCUS56609</name>
</gene>
<dbReference type="EMBL" id="HBGW01089243">
    <property type="protein sequence ID" value="CAD9638787.1"/>
    <property type="molecule type" value="Transcribed_RNA"/>
</dbReference>
<dbReference type="SUPFAM" id="SSF51430">
    <property type="entry name" value="NAD(P)-linked oxidoreductase"/>
    <property type="match status" value="1"/>
</dbReference>
<sequence length="389" mass="42981">MKKVLLGGKVEVTQCCLGTMTWGVQNNEADAHAQLDCFVAAGGTLVDTAEMYPVPPSGEVIGRTEEYIGTWLRARPERRRQIVLASKVAGPRPGGWIRANRKAEYAEKANDDTFNSALNREQIFEAIEASLRRLQTDYLDLYQLHWPERYTALFGRSAYEPPADGGHQLVPEKREFGSVEEQVKAMGDLIKQGKVKHWGLSNETSCGVFLFCQAADRLGVPRPVSVQNDFSLVDRRFEAELAETCAHLQVSLLAYGPLAGGYLSGKYTPGFERASVAIESRLSEDSRHRKFPKFQPRYMGTATAAAAVKYCQLARDKGLAPATLALAWCTSRSYIRDTGSVIIGATTVEQLRENMEALAVSLDADILAAIDKVHRENPNPNCDQHLSMV</sequence>
<dbReference type="InterPro" id="IPR020471">
    <property type="entry name" value="AKR"/>
</dbReference>
<accession>A0A7S2QCI9</accession>
<reference evidence="2" key="1">
    <citation type="submission" date="2021-01" db="EMBL/GenBank/DDBJ databases">
        <authorList>
            <person name="Corre E."/>
            <person name="Pelletier E."/>
            <person name="Niang G."/>
            <person name="Scheremetjew M."/>
            <person name="Finn R."/>
            <person name="Kale V."/>
            <person name="Holt S."/>
            <person name="Cochrane G."/>
            <person name="Meng A."/>
            <person name="Brown T."/>
            <person name="Cohen L."/>
        </authorList>
    </citation>
    <scope>NUCLEOTIDE SEQUENCE</scope>
    <source>
        <strain evidence="2">RCC3387</strain>
    </source>
</reference>
<evidence type="ECO:0000259" key="1">
    <source>
        <dbReference type="Pfam" id="PF00248"/>
    </source>
</evidence>
<dbReference type="PRINTS" id="PR00069">
    <property type="entry name" value="ALDKETRDTASE"/>
</dbReference>
<organism evidence="2">
    <name type="scientific">Zooxanthella nutricula</name>
    <dbReference type="NCBI Taxonomy" id="1333877"/>
    <lineage>
        <taxon>Eukaryota</taxon>
        <taxon>Sar</taxon>
        <taxon>Alveolata</taxon>
        <taxon>Dinophyceae</taxon>
        <taxon>Peridiniales</taxon>
        <taxon>Peridiniales incertae sedis</taxon>
        <taxon>Zooxanthella</taxon>
    </lineage>
</organism>